<accession>A0A0V1CUJ3</accession>
<organism evidence="2 3">
    <name type="scientific">Trichinella britovi</name>
    <name type="common">Parasitic roundworm</name>
    <dbReference type="NCBI Taxonomy" id="45882"/>
    <lineage>
        <taxon>Eukaryota</taxon>
        <taxon>Metazoa</taxon>
        <taxon>Ecdysozoa</taxon>
        <taxon>Nematoda</taxon>
        <taxon>Enoplea</taxon>
        <taxon>Dorylaimia</taxon>
        <taxon>Trichinellida</taxon>
        <taxon>Trichinellidae</taxon>
        <taxon>Trichinella</taxon>
    </lineage>
</organism>
<keyword evidence="1" id="KW-0812">Transmembrane</keyword>
<protein>
    <submittedName>
        <fullName evidence="2">Uncharacterized protein</fullName>
    </submittedName>
</protein>
<reference evidence="2 3" key="1">
    <citation type="submission" date="2015-01" db="EMBL/GenBank/DDBJ databases">
        <title>Evolution of Trichinella species and genotypes.</title>
        <authorList>
            <person name="Korhonen P.K."/>
            <person name="Edoardo P."/>
            <person name="Giuseppe L.R."/>
            <person name="Gasser R.B."/>
        </authorList>
    </citation>
    <scope>NUCLEOTIDE SEQUENCE [LARGE SCALE GENOMIC DNA]</scope>
    <source>
        <strain evidence="2">ISS120</strain>
    </source>
</reference>
<proteinExistence type="predicted"/>
<evidence type="ECO:0000313" key="2">
    <source>
        <dbReference type="EMBL" id="KRY52903.1"/>
    </source>
</evidence>
<dbReference type="Proteomes" id="UP000054653">
    <property type="component" value="Unassembled WGS sequence"/>
</dbReference>
<keyword evidence="1" id="KW-0472">Membrane</keyword>
<feature type="transmembrane region" description="Helical" evidence="1">
    <location>
        <begin position="68"/>
        <end position="90"/>
    </location>
</feature>
<dbReference type="OrthoDB" id="10551906at2759"/>
<keyword evidence="3" id="KW-1185">Reference proteome</keyword>
<dbReference type="EMBL" id="JYDI01000096">
    <property type="protein sequence ID" value="KRY52903.1"/>
    <property type="molecule type" value="Genomic_DNA"/>
</dbReference>
<dbReference type="AlphaFoldDB" id="A0A0V1CUJ3"/>
<evidence type="ECO:0000256" key="1">
    <source>
        <dbReference type="SAM" id="Phobius"/>
    </source>
</evidence>
<comment type="caution">
    <text evidence="2">The sequence shown here is derived from an EMBL/GenBank/DDBJ whole genome shotgun (WGS) entry which is preliminary data.</text>
</comment>
<evidence type="ECO:0000313" key="3">
    <source>
        <dbReference type="Proteomes" id="UP000054653"/>
    </source>
</evidence>
<gene>
    <name evidence="2" type="ORF">T03_9476</name>
</gene>
<keyword evidence="1" id="KW-1133">Transmembrane helix</keyword>
<sequence>MDDIESKTERIGQFRSYVQSCEVLPFVVGEKNWEKNFLSNLKVIVKIDLTDKITQLKIMNYKIDLLRLWNLLVCTTLNVSLIMNVLLLLAQVMHEVVVVEGSVSVLLFEGSLFLFFYYITTALWKHAAACSAGKSGYAEVISMIASTCRGRIACAVMNLSRETKTNST</sequence>
<feature type="transmembrane region" description="Helical" evidence="1">
    <location>
        <begin position="96"/>
        <end position="119"/>
    </location>
</feature>
<name>A0A0V1CUJ3_TRIBR</name>